<protein>
    <recommendedName>
        <fullName evidence="3">Replication initiation protein</fullName>
    </recommendedName>
</protein>
<dbReference type="AlphaFoldDB" id="A0A852U0Y4"/>
<dbReference type="Pfam" id="PF20199">
    <property type="entry name" value="RepSA"/>
    <property type="match status" value="1"/>
</dbReference>
<keyword evidence="2" id="KW-1185">Reference proteome</keyword>
<evidence type="ECO:0000313" key="1">
    <source>
        <dbReference type="EMBL" id="NYE49002.1"/>
    </source>
</evidence>
<gene>
    <name evidence="1" type="ORF">HDA32_004122</name>
</gene>
<dbReference type="Proteomes" id="UP000589036">
    <property type="component" value="Unassembled WGS sequence"/>
</dbReference>
<evidence type="ECO:0008006" key="3">
    <source>
        <dbReference type="Google" id="ProtNLM"/>
    </source>
</evidence>
<accession>A0A852U0Y4</accession>
<comment type="caution">
    <text evidence="1">The sequence shown here is derived from an EMBL/GenBank/DDBJ whole genome shotgun (WGS) entry which is preliminary data.</text>
</comment>
<name>A0A852U0Y4_9ACTN</name>
<sequence>MLWNAHAGELWRRTRIAVDRALAPLASAVLGCRMTVAGARDLLKVSYVKVAEFQKRGLVHLHVVLRLDGVDAGDRSAVVAPPAWASAGLLAEAVEQAVDAVSFALPSPDGVLRAAHWGAQRDITDVSAGGPVADSRRIGAYLAKYATKTASDAAGPGASAALARRFRRLHRDHLRRKVGPHLARMVETAWDLGARRGLAALKLRHWAHTLGFRGHFATKSRAYSVTLGVLRQARRSWRARQRTASGESDVWASGDGDGSTVIVADWRYAGRGYVGAADAQLAETMAREYEIARAEYRDLLRREKEITYWCEST</sequence>
<reference evidence="1 2" key="1">
    <citation type="submission" date="2020-07" db="EMBL/GenBank/DDBJ databases">
        <title>Sequencing the genomes of 1000 actinobacteria strains.</title>
        <authorList>
            <person name="Klenk H.-P."/>
        </authorList>
    </citation>
    <scope>NUCLEOTIDE SEQUENCE [LARGE SCALE GENOMIC DNA]</scope>
    <source>
        <strain evidence="1 2">CXB654</strain>
    </source>
</reference>
<proteinExistence type="predicted"/>
<organism evidence="1 2">
    <name type="scientific">Spinactinospora alkalitolerans</name>
    <dbReference type="NCBI Taxonomy" id="687207"/>
    <lineage>
        <taxon>Bacteria</taxon>
        <taxon>Bacillati</taxon>
        <taxon>Actinomycetota</taxon>
        <taxon>Actinomycetes</taxon>
        <taxon>Streptosporangiales</taxon>
        <taxon>Nocardiopsidaceae</taxon>
        <taxon>Spinactinospora</taxon>
    </lineage>
</organism>
<dbReference type="InterPro" id="IPR046828">
    <property type="entry name" value="RepSA"/>
</dbReference>
<dbReference type="EMBL" id="JACCCC010000001">
    <property type="protein sequence ID" value="NYE49002.1"/>
    <property type="molecule type" value="Genomic_DNA"/>
</dbReference>
<evidence type="ECO:0000313" key="2">
    <source>
        <dbReference type="Proteomes" id="UP000589036"/>
    </source>
</evidence>